<dbReference type="SMART" id="SM00344">
    <property type="entry name" value="HTH_ASNC"/>
    <property type="match status" value="1"/>
</dbReference>
<keyword evidence="1" id="KW-0805">Transcription regulation</keyword>
<evidence type="ECO:0000256" key="1">
    <source>
        <dbReference type="ARBA" id="ARBA00023015"/>
    </source>
</evidence>
<dbReference type="InterPro" id="IPR011991">
    <property type="entry name" value="ArsR-like_HTH"/>
</dbReference>
<dbReference type="InterPro" id="IPR000485">
    <property type="entry name" value="AsnC-type_HTH_dom"/>
</dbReference>
<feature type="domain" description="HTH asnC-type" evidence="4">
    <location>
        <begin position="3"/>
        <end position="64"/>
    </location>
</feature>
<dbReference type="CDD" id="cd00090">
    <property type="entry name" value="HTH_ARSR"/>
    <property type="match status" value="1"/>
</dbReference>
<keyword evidence="3" id="KW-0804">Transcription</keyword>
<dbReference type="InterPro" id="IPR036388">
    <property type="entry name" value="WH-like_DNA-bd_sf"/>
</dbReference>
<comment type="caution">
    <text evidence="5">The sequence shown here is derived from an EMBL/GenBank/DDBJ whole genome shotgun (WGS) entry which is preliminary data.</text>
</comment>
<dbReference type="Proteomes" id="UP000244948">
    <property type="component" value="Unassembled WGS sequence"/>
</dbReference>
<dbReference type="SUPFAM" id="SSF54909">
    <property type="entry name" value="Dimeric alpha+beta barrel"/>
    <property type="match status" value="1"/>
</dbReference>
<dbReference type="PROSITE" id="PS50956">
    <property type="entry name" value="HTH_ASNC_2"/>
    <property type="match status" value="1"/>
</dbReference>
<dbReference type="Gene3D" id="1.10.10.10">
    <property type="entry name" value="Winged helix-like DNA-binding domain superfamily/Winged helix DNA-binding domain"/>
    <property type="match status" value="1"/>
</dbReference>
<dbReference type="Pfam" id="PF01037">
    <property type="entry name" value="AsnC_trans_reg"/>
    <property type="match status" value="1"/>
</dbReference>
<dbReference type="PANTHER" id="PTHR30154">
    <property type="entry name" value="LEUCINE-RESPONSIVE REGULATORY PROTEIN"/>
    <property type="match status" value="1"/>
</dbReference>
<dbReference type="InterPro" id="IPR019887">
    <property type="entry name" value="Tscrpt_reg_AsnC/Lrp_C"/>
</dbReference>
<dbReference type="SUPFAM" id="SSF46785">
    <property type="entry name" value="Winged helix' DNA-binding domain"/>
    <property type="match status" value="1"/>
</dbReference>
<dbReference type="GO" id="GO:0005829">
    <property type="term" value="C:cytosol"/>
    <property type="evidence" value="ECO:0007669"/>
    <property type="project" value="TreeGrafter"/>
</dbReference>
<dbReference type="FunFam" id="1.10.10.10:FF:000186">
    <property type="entry name" value="AsnC family transcriptional regulator"/>
    <property type="match status" value="1"/>
</dbReference>
<evidence type="ECO:0000313" key="5">
    <source>
        <dbReference type="EMBL" id="PWD84119.1"/>
    </source>
</evidence>
<dbReference type="InterPro" id="IPR011008">
    <property type="entry name" value="Dimeric_a/b-barrel"/>
</dbReference>
<dbReference type="EMBL" id="QEWR01000002">
    <property type="protein sequence ID" value="PWD84119.1"/>
    <property type="molecule type" value="Genomic_DNA"/>
</dbReference>
<keyword evidence="6" id="KW-1185">Reference proteome</keyword>
<dbReference type="PANTHER" id="PTHR30154:SF34">
    <property type="entry name" value="TRANSCRIPTIONAL REGULATOR AZLB"/>
    <property type="match status" value="1"/>
</dbReference>
<keyword evidence="2" id="KW-0238">DNA-binding</keyword>
<proteinExistence type="predicted"/>
<gene>
    <name evidence="5" type="ORF">DC082_00800</name>
</gene>
<sequence length="147" mass="16784">MKLDEIDLKILRALKEDGRLSNQDLAERISLSPSACHRRVKELENSGIIKGYRAVLDEKKLGREIEAFVEIGLMHLDESGHQHFCDHIATLPEVINAYIITGESNYLLHVRTNNFSTFSYFITHKLNKISGIIKIHSKIVISDVKKM</sequence>
<evidence type="ECO:0000256" key="2">
    <source>
        <dbReference type="ARBA" id="ARBA00023125"/>
    </source>
</evidence>
<dbReference type="Pfam" id="PF13412">
    <property type="entry name" value="HTH_24"/>
    <property type="match status" value="1"/>
</dbReference>
<name>A0A2U2ALN9_9GAMM</name>
<reference evidence="5 6" key="1">
    <citation type="journal article" date="2018" name="Genome Announc.">
        <title>Ignatzschineria cameli sp. nov., isolated from necrotic foot tissue of dromedaries (Camelus dromedarius) and associated maggots (Wohlfahrtia species) in Dubai.</title>
        <authorList>
            <person name="Tsang C.C."/>
            <person name="Tang J.Y."/>
            <person name="Fong J.Y."/>
            <person name="Kinne J."/>
            <person name="Lee H.H."/>
            <person name="Joseph M."/>
            <person name="Jose S."/>
            <person name="Schuster R.K."/>
            <person name="Tang Y."/>
            <person name="Sivakumar S."/>
            <person name="Chen J.H."/>
            <person name="Teng J.L."/>
            <person name="Lau S.K."/>
            <person name="Wernery U."/>
            <person name="Woo P.C."/>
        </authorList>
    </citation>
    <scope>NUCLEOTIDE SEQUENCE [LARGE SCALE GENOMIC DNA]</scope>
    <source>
        <strain evidence="5 6">KCTC 22643</strain>
    </source>
</reference>
<dbReference type="InterPro" id="IPR019888">
    <property type="entry name" value="Tscrpt_reg_AsnC-like"/>
</dbReference>
<dbReference type="GO" id="GO:0043200">
    <property type="term" value="P:response to amino acid"/>
    <property type="evidence" value="ECO:0007669"/>
    <property type="project" value="TreeGrafter"/>
</dbReference>
<evidence type="ECO:0000256" key="3">
    <source>
        <dbReference type="ARBA" id="ARBA00023163"/>
    </source>
</evidence>
<dbReference type="PRINTS" id="PR00033">
    <property type="entry name" value="HTHASNC"/>
</dbReference>
<accession>A0A2U2ALN9</accession>
<dbReference type="GO" id="GO:0043565">
    <property type="term" value="F:sequence-specific DNA binding"/>
    <property type="evidence" value="ECO:0007669"/>
    <property type="project" value="InterPro"/>
</dbReference>
<protein>
    <submittedName>
        <fullName evidence="5">Lrp/AsnC family transcriptional regulator</fullName>
    </submittedName>
</protein>
<dbReference type="RefSeq" id="WP_109235327.1">
    <property type="nucleotide sequence ID" value="NZ_BMXZ01000001.1"/>
</dbReference>
<dbReference type="GO" id="GO:0006355">
    <property type="term" value="P:regulation of DNA-templated transcription"/>
    <property type="evidence" value="ECO:0007669"/>
    <property type="project" value="UniProtKB-ARBA"/>
</dbReference>
<dbReference type="AlphaFoldDB" id="A0A2U2ALN9"/>
<dbReference type="InterPro" id="IPR036390">
    <property type="entry name" value="WH_DNA-bd_sf"/>
</dbReference>
<organism evidence="5 6">
    <name type="scientific">Ignatzschineria indica</name>
    <dbReference type="NCBI Taxonomy" id="472583"/>
    <lineage>
        <taxon>Bacteria</taxon>
        <taxon>Pseudomonadati</taxon>
        <taxon>Pseudomonadota</taxon>
        <taxon>Gammaproteobacteria</taxon>
        <taxon>Cardiobacteriales</taxon>
        <taxon>Ignatzschineriaceae</taxon>
        <taxon>Ignatzschineria</taxon>
    </lineage>
</organism>
<evidence type="ECO:0000313" key="6">
    <source>
        <dbReference type="Proteomes" id="UP000244948"/>
    </source>
</evidence>
<dbReference type="Gene3D" id="3.30.70.920">
    <property type="match status" value="1"/>
</dbReference>
<evidence type="ECO:0000259" key="4">
    <source>
        <dbReference type="PROSITE" id="PS50956"/>
    </source>
</evidence>